<evidence type="ECO:0000313" key="2">
    <source>
        <dbReference type="EMBL" id="CAF1044563.1"/>
    </source>
</evidence>
<evidence type="ECO:0000256" key="1">
    <source>
        <dbReference type="SAM" id="MobiDB-lite"/>
    </source>
</evidence>
<proteinExistence type="predicted"/>
<reference evidence="2" key="1">
    <citation type="submission" date="2021-02" db="EMBL/GenBank/DDBJ databases">
        <authorList>
            <person name="Nowell W R."/>
        </authorList>
    </citation>
    <scope>NUCLEOTIDE SEQUENCE</scope>
    <source>
        <strain evidence="2">Ploen Becks lab</strain>
    </source>
</reference>
<dbReference type="EMBL" id="CAJNOC010005172">
    <property type="protein sequence ID" value="CAF1044563.1"/>
    <property type="molecule type" value="Genomic_DNA"/>
</dbReference>
<feature type="non-terminal residue" evidence="2">
    <location>
        <position position="25"/>
    </location>
</feature>
<keyword evidence="3" id="KW-1185">Reference proteome</keyword>
<protein>
    <submittedName>
        <fullName evidence="2">Uncharacterized protein</fullName>
    </submittedName>
</protein>
<comment type="caution">
    <text evidence="2">The sequence shown here is derived from an EMBL/GenBank/DDBJ whole genome shotgun (WGS) entry which is preliminary data.</text>
</comment>
<evidence type="ECO:0000313" key="3">
    <source>
        <dbReference type="Proteomes" id="UP000663879"/>
    </source>
</evidence>
<dbReference type="Proteomes" id="UP000663879">
    <property type="component" value="Unassembled WGS sequence"/>
</dbReference>
<name>A0A814K0L4_9BILA</name>
<organism evidence="2 3">
    <name type="scientific">Brachionus calyciflorus</name>
    <dbReference type="NCBI Taxonomy" id="104777"/>
    <lineage>
        <taxon>Eukaryota</taxon>
        <taxon>Metazoa</taxon>
        <taxon>Spiralia</taxon>
        <taxon>Gnathifera</taxon>
        <taxon>Rotifera</taxon>
        <taxon>Eurotatoria</taxon>
        <taxon>Monogononta</taxon>
        <taxon>Pseudotrocha</taxon>
        <taxon>Ploima</taxon>
        <taxon>Brachionidae</taxon>
        <taxon>Brachionus</taxon>
    </lineage>
</organism>
<gene>
    <name evidence="2" type="ORF">OXX778_LOCUS18518</name>
</gene>
<dbReference type="AlphaFoldDB" id="A0A814K0L4"/>
<accession>A0A814K0L4</accession>
<feature type="region of interest" description="Disordered" evidence="1">
    <location>
        <begin position="1"/>
        <end position="25"/>
    </location>
</feature>
<sequence>MRVCDSSTQTSASHANNFPTSSSSI</sequence>